<evidence type="ECO:0000313" key="6">
    <source>
        <dbReference type="Proteomes" id="UP000554235"/>
    </source>
</evidence>
<dbReference type="Pfam" id="PF13193">
    <property type="entry name" value="AMP-binding_C"/>
    <property type="match status" value="1"/>
</dbReference>
<dbReference type="SUPFAM" id="SSF56801">
    <property type="entry name" value="Acetyl-CoA synthetase-like"/>
    <property type="match status" value="1"/>
</dbReference>
<gene>
    <name evidence="5" type="ORF">FALBO_9172</name>
</gene>
<dbReference type="Gene3D" id="3.30.300.30">
    <property type="match status" value="1"/>
</dbReference>
<dbReference type="Pfam" id="PF00501">
    <property type="entry name" value="AMP-binding"/>
    <property type="match status" value="1"/>
</dbReference>
<evidence type="ECO:0000259" key="3">
    <source>
        <dbReference type="Pfam" id="PF00501"/>
    </source>
</evidence>
<dbReference type="CDD" id="cd05911">
    <property type="entry name" value="Firefly_Luc_like"/>
    <property type="match status" value="1"/>
</dbReference>
<comment type="similarity">
    <text evidence="1">Belongs to the ATP-dependent AMP-binding enzyme family.</text>
</comment>
<dbReference type="FunFam" id="3.30.300.30:FF:000007">
    <property type="entry name" value="4-coumarate--CoA ligase 2"/>
    <property type="match status" value="1"/>
</dbReference>
<dbReference type="PROSITE" id="PS00455">
    <property type="entry name" value="AMP_BINDING"/>
    <property type="match status" value="1"/>
</dbReference>
<organism evidence="5 6">
    <name type="scientific">Fusarium albosuccineum</name>
    <dbReference type="NCBI Taxonomy" id="1237068"/>
    <lineage>
        <taxon>Eukaryota</taxon>
        <taxon>Fungi</taxon>
        <taxon>Dikarya</taxon>
        <taxon>Ascomycota</taxon>
        <taxon>Pezizomycotina</taxon>
        <taxon>Sordariomycetes</taxon>
        <taxon>Hypocreomycetidae</taxon>
        <taxon>Hypocreales</taxon>
        <taxon>Nectriaceae</taxon>
        <taxon>Fusarium</taxon>
        <taxon>Fusarium decemcellulare species complex</taxon>
    </lineage>
</organism>
<name>A0A8H4L6W9_9HYPO</name>
<feature type="domain" description="AMP-binding enzyme C-terminal" evidence="4">
    <location>
        <begin position="469"/>
        <end position="545"/>
    </location>
</feature>
<dbReference type="Proteomes" id="UP000554235">
    <property type="component" value="Unassembled WGS sequence"/>
</dbReference>
<dbReference type="OrthoDB" id="6509636at2759"/>
<keyword evidence="2" id="KW-1133">Transmembrane helix</keyword>
<dbReference type="InterPro" id="IPR020845">
    <property type="entry name" value="AMP-binding_CS"/>
</dbReference>
<dbReference type="InterPro" id="IPR045851">
    <property type="entry name" value="AMP-bd_C_sf"/>
</dbReference>
<dbReference type="PANTHER" id="PTHR24096">
    <property type="entry name" value="LONG-CHAIN-FATTY-ACID--COA LIGASE"/>
    <property type="match status" value="1"/>
</dbReference>
<evidence type="ECO:0000259" key="4">
    <source>
        <dbReference type="Pfam" id="PF13193"/>
    </source>
</evidence>
<dbReference type="AlphaFoldDB" id="A0A8H4L6W9"/>
<feature type="domain" description="AMP-dependent synthetase/ligase" evidence="3">
    <location>
        <begin position="29"/>
        <end position="411"/>
    </location>
</feature>
<evidence type="ECO:0000256" key="2">
    <source>
        <dbReference type="SAM" id="Phobius"/>
    </source>
</evidence>
<keyword evidence="6" id="KW-1185">Reference proteome</keyword>
<keyword evidence="2" id="KW-0812">Transmembrane</keyword>
<evidence type="ECO:0000256" key="1">
    <source>
        <dbReference type="ARBA" id="ARBA00006432"/>
    </source>
</evidence>
<dbReference type="InterPro" id="IPR042099">
    <property type="entry name" value="ANL_N_sf"/>
</dbReference>
<dbReference type="GO" id="GO:0016405">
    <property type="term" value="F:CoA-ligase activity"/>
    <property type="evidence" value="ECO:0007669"/>
    <property type="project" value="TreeGrafter"/>
</dbReference>
<dbReference type="Gene3D" id="3.40.50.12780">
    <property type="entry name" value="N-terminal domain of ligase-like"/>
    <property type="match status" value="1"/>
</dbReference>
<keyword evidence="5" id="KW-0436">Ligase</keyword>
<reference evidence="5 6" key="1">
    <citation type="submission" date="2020-01" db="EMBL/GenBank/DDBJ databases">
        <title>Identification and distribution of gene clusters putatively required for synthesis of sphingolipid metabolism inhibitors in phylogenetically diverse species of the filamentous fungus Fusarium.</title>
        <authorList>
            <person name="Kim H.-S."/>
            <person name="Busman M."/>
            <person name="Brown D.W."/>
            <person name="Divon H."/>
            <person name="Uhlig S."/>
            <person name="Proctor R.H."/>
        </authorList>
    </citation>
    <scope>NUCLEOTIDE SEQUENCE [LARGE SCALE GENOMIC DNA]</scope>
    <source>
        <strain evidence="5 6">NRRL 20459</strain>
    </source>
</reference>
<protein>
    <submittedName>
        <fullName evidence="5">4-coumarate-- ligase</fullName>
    </submittedName>
</protein>
<evidence type="ECO:0000313" key="5">
    <source>
        <dbReference type="EMBL" id="KAF4464002.1"/>
    </source>
</evidence>
<keyword evidence="2" id="KW-0472">Membrane</keyword>
<proteinExistence type="inferred from homology"/>
<comment type="caution">
    <text evidence="5">The sequence shown here is derived from an EMBL/GenBank/DDBJ whole genome shotgun (WGS) entry which is preliminary data.</text>
</comment>
<sequence>MAIKPRFSVSIPNCSIQQWVFGSPSGPLPDKKAWIDPDHPQTHYLTYSEARLLAKRIAVGLIDNGLEPGHRVLLFSGNSIFFPVIVMGIWMAGGIYTGANPGYVARELAFQLKDSEASFMIAAETVVGVALDAASRIGMKTSRVFTFDSTWPDSPGLDTKPPNGSRHWIELITSRERGEAFVWTEPKDSKNVTCTLNYSSGTTGIPKGVEISHYNHVANGLGVVTFQKLNKDYETRTRHAAALCFLPMYHAFSQGYFISCFPYERIPVYVMPSFDFPKMLAHIQTFRITKLLAVPPILILMSKHPLARRADLSSIDMIASGAAPLARDTQREIDSMMPQGGSLVRQGWGMTEATCTALSWDPNKTSSSAVGELMPDCQARLVNIETGAEVTTANTSGELWITGPTVMRGYWRNPTATQEALVTDSDGTRWLRTGDVAYVEEYATGTLFHIVDRVKELIKVKGFQVAPAELESLLLERGDVADAAVVGVFIDGEELPRAYVVKTPDGKDTAEQDIAEWLATRVARHKQLRGGVVFIDAIPKIPSGKILRKALRERAQREVSSCREVRAKL</sequence>
<dbReference type="InterPro" id="IPR025110">
    <property type="entry name" value="AMP-bd_C"/>
</dbReference>
<accession>A0A8H4L6W9</accession>
<feature type="transmembrane region" description="Helical" evidence="2">
    <location>
        <begin position="72"/>
        <end position="97"/>
    </location>
</feature>
<dbReference type="PANTHER" id="PTHR24096:SF424">
    <property type="entry name" value="ACETYL-COA SYNTHETASE-LIKE PROTEIN-RELATED"/>
    <property type="match status" value="1"/>
</dbReference>
<dbReference type="EMBL" id="JAADYS010001257">
    <property type="protein sequence ID" value="KAF4464002.1"/>
    <property type="molecule type" value="Genomic_DNA"/>
</dbReference>
<dbReference type="InterPro" id="IPR000873">
    <property type="entry name" value="AMP-dep_synth/lig_dom"/>
</dbReference>